<organism evidence="16 17">
    <name type="scientific">Fasciola hepatica</name>
    <name type="common">Liver fluke</name>
    <dbReference type="NCBI Taxonomy" id="6192"/>
    <lineage>
        <taxon>Eukaryota</taxon>
        <taxon>Metazoa</taxon>
        <taxon>Spiralia</taxon>
        <taxon>Lophotrochozoa</taxon>
        <taxon>Platyhelminthes</taxon>
        <taxon>Trematoda</taxon>
        <taxon>Digenea</taxon>
        <taxon>Plagiorchiida</taxon>
        <taxon>Echinostomata</taxon>
        <taxon>Echinostomatoidea</taxon>
        <taxon>Fasciolidae</taxon>
        <taxon>Fasciola</taxon>
    </lineage>
</organism>
<evidence type="ECO:0000256" key="4">
    <source>
        <dbReference type="ARBA" id="ARBA00022679"/>
    </source>
</evidence>
<feature type="domain" description="UBA" evidence="14">
    <location>
        <begin position="219"/>
        <end position="260"/>
    </location>
</feature>
<dbReference type="EC" id="2.7.11.1" evidence="2"/>
<evidence type="ECO:0000256" key="6">
    <source>
        <dbReference type="ARBA" id="ARBA00022777"/>
    </source>
</evidence>
<feature type="region of interest" description="Disordered" evidence="12">
    <location>
        <begin position="867"/>
        <end position="925"/>
    </location>
</feature>
<evidence type="ECO:0000313" key="17">
    <source>
        <dbReference type="Proteomes" id="UP000230066"/>
    </source>
</evidence>
<comment type="caution">
    <text evidence="16">The sequence shown here is derived from an EMBL/GenBank/DDBJ whole genome shotgun (WGS) entry which is preliminary data.</text>
</comment>
<dbReference type="PROSITE" id="PS00108">
    <property type="entry name" value="PROTEIN_KINASE_ST"/>
    <property type="match status" value="1"/>
</dbReference>
<comment type="similarity">
    <text evidence="9">Belongs to the protein kinase superfamily. CAMK Ser/Thr protein kinase family. Smok subfamily.</text>
</comment>
<feature type="compositionally biased region" description="Polar residues" evidence="12">
    <location>
        <begin position="307"/>
        <end position="328"/>
    </location>
</feature>
<evidence type="ECO:0000256" key="10">
    <source>
        <dbReference type="ARBA" id="ARBA00047899"/>
    </source>
</evidence>
<evidence type="ECO:0000256" key="1">
    <source>
        <dbReference type="ARBA" id="ARBA00006234"/>
    </source>
</evidence>
<dbReference type="InterPro" id="IPR028375">
    <property type="entry name" value="KA1/Ssp2_C"/>
</dbReference>
<dbReference type="GO" id="GO:0005737">
    <property type="term" value="C:cytoplasm"/>
    <property type="evidence" value="ECO:0007669"/>
    <property type="project" value="TreeGrafter"/>
</dbReference>
<dbReference type="GO" id="GO:0050321">
    <property type="term" value="F:tau-protein kinase activity"/>
    <property type="evidence" value="ECO:0007669"/>
    <property type="project" value="TreeGrafter"/>
</dbReference>
<keyword evidence="4" id="KW-0808">Transferase</keyword>
<feature type="compositionally biased region" description="Low complexity" evidence="12">
    <location>
        <begin position="532"/>
        <end position="550"/>
    </location>
</feature>
<gene>
    <name evidence="16" type="ORF">D915_001597</name>
</gene>
<feature type="region of interest" description="Disordered" evidence="12">
    <location>
        <begin position="267"/>
        <end position="370"/>
    </location>
</feature>
<evidence type="ECO:0000256" key="11">
    <source>
        <dbReference type="ARBA" id="ARBA00048679"/>
    </source>
</evidence>
<dbReference type="InterPro" id="IPR008271">
    <property type="entry name" value="Ser/Thr_kinase_AS"/>
</dbReference>
<keyword evidence="7" id="KW-0067">ATP-binding</keyword>
<protein>
    <recommendedName>
        <fullName evidence="2">non-specific serine/threonine protein kinase</fullName>
        <ecNumber evidence="2">2.7.11.1</ecNumber>
    </recommendedName>
</protein>
<dbReference type="GO" id="GO:0035556">
    <property type="term" value="P:intracellular signal transduction"/>
    <property type="evidence" value="ECO:0007669"/>
    <property type="project" value="TreeGrafter"/>
</dbReference>
<dbReference type="GO" id="GO:0005524">
    <property type="term" value="F:ATP binding"/>
    <property type="evidence" value="ECO:0007669"/>
    <property type="project" value="UniProtKB-KW"/>
</dbReference>
<proteinExistence type="inferred from homology"/>
<dbReference type="GO" id="GO:0106310">
    <property type="term" value="F:protein serine kinase activity"/>
    <property type="evidence" value="ECO:0007669"/>
    <property type="project" value="RHEA"/>
</dbReference>
<dbReference type="GO" id="GO:0000226">
    <property type="term" value="P:microtubule cytoskeleton organization"/>
    <property type="evidence" value="ECO:0007669"/>
    <property type="project" value="TreeGrafter"/>
</dbReference>
<keyword evidence="6 16" id="KW-0418">Kinase</keyword>
<feature type="region of interest" description="Disordered" evidence="12">
    <location>
        <begin position="692"/>
        <end position="746"/>
    </location>
</feature>
<evidence type="ECO:0000256" key="5">
    <source>
        <dbReference type="ARBA" id="ARBA00022741"/>
    </source>
</evidence>
<evidence type="ECO:0000259" key="13">
    <source>
        <dbReference type="PROSITE" id="PS50011"/>
    </source>
</evidence>
<dbReference type="PROSITE" id="PS50030">
    <property type="entry name" value="UBA"/>
    <property type="match status" value="1"/>
</dbReference>
<dbReference type="SMART" id="SM00165">
    <property type="entry name" value="UBA"/>
    <property type="match status" value="1"/>
</dbReference>
<feature type="compositionally biased region" description="Polar residues" evidence="12">
    <location>
        <begin position="631"/>
        <end position="642"/>
    </location>
</feature>
<accession>A0A4E0RI37</accession>
<feature type="domain" description="KA1" evidence="15">
    <location>
        <begin position="1080"/>
        <end position="1130"/>
    </location>
</feature>
<keyword evidence="5" id="KW-0547">Nucleotide-binding</keyword>
<comment type="catalytic activity">
    <reaction evidence="10">
        <text>L-threonyl-[protein] + ATP = O-phospho-L-threonyl-[protein] + ADP + H(+)</text>
        <dbReference type="Rhea" id="RHEA:46608"/>
        <dbReference type="Rhea" id="RHEA-COMP:11060"/>
        <dbReference type="Rhea" id="RHEA-COMP:11605"/>
        <dbReference type="ChEBI" id="CHEBI:15378"/>
        <dbReference type="ChEBI" id="CHEBI:30013"/>
        <dbReference type="ChEBI" id="CHEBI:30616"/>
        <dbReference type="ChEBI" id="CHEBI:61977"/>
        <dbReference type="ChEBI" id="CHEBI:456216"/>
        <dbReference type="EC" id="2.7.11.1"/>
    </reaction>
</comment>
<dbReference type="Pfam" id="PF00069">
    <property type="entry name" value="Pkinase"/>
    <property type="match status" value="1"/>
</dbReference>
<feature type="region of interest" description="Disordered" evidence="12">
    <location>
        <begin position="511"/>
        <end position="550"/>
    </location>
</feature>
<feature type="compositionally biased region" description="Basic and acidic residues" evidence="12">
    <location>
        <begin position="808"/>
        <end position="825"/>
    </location>
</feature>
<name>A0A4E0RI37_FASHE</name>
<dbReference type="FunFam" id="1.10.8.10:FF:000005">
    <property type="entry name" value="Non-specific serine/threonine protein kinase"/>
    <property type="match status" value="1"/>
</dbReference>
<evidence type="ECO:0000256" key="8">
    <source>
        <dbReference type="ARBA" id="ARBA00037391"/>
    </source>
</evidence>
<feature type="region of interest" description="Disordered" evidence="12">
    <location>
        <begin position="953"/>
        <end position="985"/>
    </location>
</feature>
<keyword evidence="3" id="KW-0723">Serine/threonine-protein kinase</keyword>
<feature type="compositionally biased region" description="Polar residues" evidence="12">
    <location>
        <begin position="885"/>
        <end position="900"/>
    </location>
</feature>
<dbReference type="InterPro" id="IPR011009">
    <property type="entry name" value="Kinase-like_dom_sf"/>
</dbReference>
<evidence type="ECO:0000313" key="16">
    <source>
        <dbReference type="EMBL" id="THD27546.1"/>
    </source>
</evidence>
<feature type="region of interest" description="Disordered" evidence="12">
    <location>
        <begin position="581"/>
        <end position="660"/>
    </location>
</feature>
<keyword evidence="17" id="KW-1185">Reference proteome</keyword>
<dbReference type="Gene3D" id="3.30.310.80">
    <property type="entry name" value="Kinase associated domain 1, KA1"/>
    <property type="match status" value="1"/>
</dbReference>
<evidence type="ECO:0000256" key="2">
    <source>
        <dbReference type="ARBA" id="ARBA00012513"/>
    </source>
</evidence>
<dbReference type="InterPro" id="IPR001772">
    <property type="entry name" value="KA1_dom"/>
</dbReference>
<dbReference type="SMART" id="SM00220">
    <property type="entry name" value="S_TKc"/>
    <property type="match status" value="1"/>
</dbReference>
<dbReference type="Gene3D" id="1.10.8.10">
    <property type="entry name" value="DNA helicase RuvA subunit, C-terminal domain"/>
    <property type="match status" value="1"/>
</dbReference>
<evidence type="ECO:0000256" key="3">
    <source>
        <dbReference type="ARBA" id="ARBA00022527"/>
    </source>
</evidence>
<comment type="catalytic activity">
    <reaction evidence="11">
        <text>L-seryl-[protein] + ATP = O-phospho-L-seryl-[protein] + ADP + H(+)</text>
        <dbReference type="Rhea" id="RHEA:17989"/>
        <dbReference type="Rhea" id="RHEA-COMP:9863"/>
        <dbReference type="Rhea" id="RHEA-COMP:11604"/>
        <dbReference type="ChEBI" id="CHEBI:15378"/>
        <dbReference type="ChEBI" id="CHEBI:29999"/>
        <dbReference type="ChEBI" id="CHEBI:30616"/>
        <dbReference type="ChEBI" id="CHEBI:83421"/>
        <dbReference type="ChEBI" id="CHEBI:456216"/>
        <dbReference type="EC" id="2.7.11.1"/>
    </reaction>
</comment>
<dbReference type="EMBL" id="JXXN02000392">
    <property type="protein sequence ID" value="THD27546.1"/>
    <property type="molecule type" value="Genomic_DNA"/>
</dbReference>
<dbReference type="Proteomes" id="UP000230066">
    <property type="component" value="Unassembled WGS sequence"/>
</dbReference>
<feature type="compositionally biased region" description="Low complexity" evidence="12">
    <location>
        <begin position="618"/>
        <end position="630"/>
    </location>
</feature>
<dbReference type="AlphaFoldDB" id="A0A4E0RI37"/>
<feature type="compositionally biased region" description="Polar residues" evidence="12">
    <location>
        <begin position="273"/>
        <end position="300"/>
    </location>
</feature>
<dbReference type="CDD" id="cd14337">
    <property type="entry name" value="UBA_MARK_Par1"/>
    <property type="match status" value="1"/>
</dbReference>
<evidence type="ECO:0000256" key="7">
    <source>
        <dbReference type="ARBA" id="ARBA00022840"/>
    </source>
</evidence>
<feature type="compositionally biased region" description="Polar residues" evidence="12">
    <location>
        <begin position="347"/>
        <end position="370"/>
    </location>
</feature>
<dbReference type="SUPFAM" id="SSF103243">
    <property type="entry name" value="KA1-like"/>
    <property type="match status" value="1"/>
</dbReference>
<dbReference type="PROSITE" id="PS50032">
    <property type="entry name" value="KA1"/>
    <property type="match status" value="1"/>
</dbReference>
<evidence type="ECO:0000256" key="9">
    <source>
        <dbReference type="ARBA" id="ARBA00038181"/>
    </source>
</evidence>
<dbReference type="PANTHER" id="PTHR24346">
    <property type="entry name" value="MAP/MICROTUBULE AFFINITY-REGULATING KINASE"/>
    <property type="match status" value="1"/>
</dbReference>
<evidence type="ECO:0000256" key="12">
    <source>
        <dbReference type="SAM" id="MobiDB-lite"/>
    </source>
</evidence>
<comment type="function">
    <text evidence="8">May play a role in sperm motility, especially in the regulation of flagellar function.</text>
</comment>
<feature type="compositionally biased region" description="Polar residues" evidence="12">
    <location>
        <begin position="698"/>
        <end position="715"/>
    </location>
</feature>
<dbReference type="Pfam" id="PF02149">
    <property type="entry name" value="KA1"/>
    <property type="match status" value="1"/>
</dbReference>
<feature type="compositionally biased region" description="Polar residues" evidence="12">
    <location>
        <begin position="764"/>
        <end position="789"/>
    </location>
</feature>
<comment type="similarity">
    <text evidence="1">Belongs to the protein kinase superfamily. CAMK Ser/Thr protein kinase family. SNF1 subfamily.</text>
</comment>
<dbReference type="FunFam" id="1.10.510.10:FF:000002">
    <property type="entry name" value="Non-specific serine/threonine protein kinase"/>
    <property type="match status" value="1"/>
</dbReference>
<evidence type="ECO:0000259" key="15">
    <source>
        <dbReference type="PROSITE" id="PS50032"/>
    </source>
</evidence>
<dbReference type="SUPFAM" id="SSF56112">
    <property type="entry name" value="Protein kinase-like (PK-like)"/>
    <property type="match status" value="1"/>
</dbReference>
<feature type="region of interest" description="Disordered" evidence="12">
    <location>
        <begin position="759"/>
        <end position="843"/>
    </location>
</feature>
<feature type="domain" description="Protein kinase" evidence="13">
    <location>
        <begin position="1"/>
        <end position="201"/>
    </location>
</feature>
<feature type="compositionally biased region" description="Polar residues" evidence="12">
    <location>
        <begin position="730"/>
        <end position="742"/>
    </location>
</feature>
<dbReference type="PANTHER" id="PTHR24346:SF82">
    <property type="entry name" value="KP78A-RELATED"/>
    <property type="match status" value="1"/>
</dbReference>
<reference evidence="16" key="1">
    <citation type="submission" date="2019-03" db="EMBL/GenBank/DDBJ databases">
        <title>Improved annotation for the trematode Fasciola hepatica.</title>
        <authorList>
            <person name="Choi Y.-J."/>
            <person name="Martin J."/>
            <person name="Mitreva M."/>
        </authorList>
    </citation>
    <scope>NUCLEOTIDE SEQUENCE [LARGE SCALE GENOMIC DNA]</scope>
</reference>
<sequence>MKMLNHPNIVRLYEVIESERHVYLVMEYAPNGEVFDYLVTNGRMKEKEARAKFRQLVSAVEYCHCKKIVHRDLKAENLLLDKDFNIKLADFGFSNFYDGENKLDTFCGSPPYAAPELFQGQKYYGPEVDCWSLGVILYTLVSGSLPFDAQHLKELQSRVIRGKYRVPFYMSTDCELLLRKLLVINPSKRKPLKTIMSDRWLNLGYEDSILEPYIEPPPNYNDPVRLAIMQKMGYSPEEVHEALEKQSFNNVTAIYLLLADPKTQRNLPEHSFVRSSRGSKTEQSTPSRKSVVETTEQSAPNLDVLTAESTPSRTSKTVNVENSTNNASVKLDALNNTDRKPSGISWLKQSSSAGPASSRTGESPIDNVSSGLPRIQLVDVSNNDTTAAGHLDNETSTTDAAWIRRNNTFTVKKIRPSGSDTAPPDQSCPLSRAPQFSNIPNHLVSDADDSALAAANTAVTASTTAADEDSMVLPTDASTELLNLNVDSLRVTTTPEQSNTAPPPVVTTLATPYQRKNPTFSCHRPRTKDSGSPVRTAPAPAAAPTVDPSPVVRVDSNYQFNVVDMLNPEARHQFARNCPERSTVAVPSARRPGFPATKQTGGTHLPLAADHNADKADSTSSASTMSQADTLNGSSANTLNSDATHKRMNTPQTPKKTAEFTLSSEVVVSISNSSSGPGQDYKNSPRMKLPAVTIPPVISTNTPSPVTRDPMTQWSMRLRVAGPTEKPRTNEPSSAASPSTGQATSVEPYATTTTTVTSAAISGPSASNPSNDGPPTLTSAKPYHSTPTKPGQFFRRITSRLSRNHTHGRADENKRNEELDARSGSDHPTACSTGPQMDVSDSHTGIRLATDVSRTGSTGDLVVSHHPHPVDPWTARQRQHRPKSSVATSKHATIAVTSTAGHDPESHSSGTDAHNGYQGDSADDTTLTARENEPFIPRLQESRSGRLSSVLTGSLGRRRTPGTDLDPIGGNVGATGTSSSHKPSKPRRLHFVYRLRVIGRDPETLLKEIVRVLNQNGISYVHRNEFCLSCTTASQPHPPSSRRFGYPDSASVATTGGAPVALSTAVGGGEEDEDLLISSDPQNVSHMKWEMEVCRLGKPKSRYGVKFKRVSGDPDAFKQLEQALTRQFNLPPA</sequence>
<dbReference type="Gene3D" id="1.10.510.10">
    <property type="entry name" value="Transferase(Phosphotransferase) domain 1"/>
    <property type="match status" value="1"/>
</dbReference>
<dbReference type="InterPro" id="IPR000719">
    <property type="entry name" value="Prot_kinase_dom"/>
</dbReference>
<dbReference type="PROSITE" id="PS50011">
    <property type="entry name" value="PROTEIN_KINASE_DOM"/>
    <property type="match status" value="1"/>
</dbReference>
<evidence type="ECO:0000259" key="14">
    <source>
        <dbReference type="PROSITE" id="PS50030"/>
    </source>
</evidence>
<dbReference type="Gene3D" id="3.30.200.20">
    <property type="entry name" value="Phosphorylase Kinase, domain 1"/>
    <property type="match status" value="1"/>
</dbReference>
<dbReference type="InterPro" id="IPR015940">
    <property type="entry name" value="UBA"/>
</dbReference>